<dbReference type="GO" id="GO:0003968">
    <property type="term" value="F:RNA-directed RNA polymerase activity"/>
    <property type="evidence" value="ECO:0007669"/>
    <property type="project" value="UniProtKB-KW"/>
</dbReference>
<accession>A0AA40K854</accession>
<comment type="catalytic activity">
    <reaction evidence="8">
        <text>RNA(n) + a ribonucleoside 5'-triphosphate = RNA(n+1) + diphosphate</text>
        <dbReference type="Rhea" id="RHEA:21248"/>
        <dbReference type="Rhea" id="RHEA-COMP:14527"/>
        <dbReference type="Rhea" id="RHEA-COMP:17342"/>
        <dbReference type="ChEBI" id="CHEBI:33019"/>
        <dbReference type="ChEBI" id="CHEBI:61557"/>
        <dbReference type="ChEBI" id="CHEBI:140395"/>
        <dbReference type="EC" id="2.7.7.48"/>
    </reaction>
</comment>
<comment type="similarity">
    <text evidence="1">Belongs to the RdRP family.</text>
</comment>
<dbReference type="InterPro" id="IPR057596">
    <property type="entry name" value="RDRP_core"/>
</dbReference>
<reference evidence="12" key="1">
    <citation type="submission" date="2023-06" db="EMBL/GenBank/DDBJ databases">
        <title>Genome-scale phylogeny and comparative genomics of the fungal order Sordariales.</title>
        <authorList>
            <consortium name="Lawrence Berkeley National Laboratory"/>
            <person name="Hensen N."/>
            <person name="Bonometti L."/>
            <person name="Westerberg I."/>
            <person name="Brannstrom I.O."/>
            <person name="Guillou S."/>
            <person name="Cros-Aarteil S."/>
            <person name="Calhoun S."/>
            <person name="Haridas S."/>
            <person name="Kuo A."/>
            <person name="Mondo S."/>
            <person name="Pangilinan J."/>
            <person name="Riley R."/>
            <person name="LaButti K."/>
            <person name="Andreopoulos B."/>
            <person name="Lipzen A."/>
            <person name="Chen C."/>
            <person name="Yanf M."/>
            <person name="Daum C."/>
            <person name="Ng V."/>
            <person name="Clum A."/>
            <person name="Steindorff A."/>
            <person name="Ohm R."/>
            <person name="Martin F."/>
            <person name="Silar P."/>
            <person name="Natvig D."/>
            <person name="Lalanne C."/>
            <person name="Gautier V."/>
            <person name="Ament-velasquez S.L."/>
            <person name="Kruys A."/>
            <person name="Hutchinson M.I."/>
            <person name="Powell A.J."/>
            <person name="Barry K."/>
            <person name="Miller A.N."/>
            <person name="Grigoriev I.V."/>
            <person name="Debuchy R."/>
            <person name="Gladieux P."/>
            <person name="Thoren M.H."/>
            <person name="Johannesson H."/>
        </authorList>
    </citation>
    <scope>NUCLEOTIDE SEQUENCE</scope>
    <source>
        <strain evidence="12">SMH3187-1</strain>
    </source>
</reference>
<evidence type="ECO:0000256" key="5">
    <source>
        <dbReference type="ARBA" id="ARBA00022695"/>
    </source>
</evidence>
<keyword evidence="7" id="KW-0943">RNA-mediated gene silencing</keyword>
<protein>
    <recommendedName>
        <fullName evidence="2">RNA-directed RNA polymerase</fullName>
        <ecNumber evidence="2">2.7.7.48</ecNumber>
    </recommendedName>
</protein>
<dbReference type="InterPro" id="IPR058752">
    <property type="entry name" value="RDRP_C_head"/>
</dbReference>
<comment type="caution">
    <text evidence="12">The sequence shown here is derived from an EMBL/GenBank/DDBJ whole genome shotgun (WGS) entry which is preliminary data.</text>
</comment>
<evidence type="ECO:0000313" key="13">
    <source>
        <dbReference type="Proteomes" id="UP001172155"/>
    </source>
</evidence>
<dbReference type="Pfam" id="PF26253">
    <property type="entry name" value="RdRP_head"/>
    <property type="match status" value="1"/>
</dbReference>
<feature type="compositionally biased region" description="Polar residues" evidence="9">
    <location>
        <begin position="1490"/>
        <end position="1509"/>
    </location>
</feature>
<evidence type="ECO:0000313" key="12">
    <source>
        <dbReference type="EMBL" id="KAK0749549.1"/>
    </source>
</evidence>
<dbReference type="PANTHER" id="PTHR23079:SF55">
    <property type="entry name" value="RNA-DIRECTED RNA POLYMERASE"/>
    <property type="match status" value="1"/>
</dbReference>
<evidence type="ECO:0000256" key="3">
    <source>
        <dbReference type="ARBA" id="ARBA00022484"/>
    </source>
</evidence>
<keyword evidence="13" id="KW-1185">Reference proteome</keyword>
<evidence type="ECO:0000256" key="1">
    <source>
        <dbReference type="ARBA" id="ARBA00005762"/>
    </source>
</evidence>
<proteinExistence type="inferred from homology"/>
<evidence type="ECO:0000259" key="10">
    <source>
        <dbReference type="Pfam" id="PF05183"/>
    </source>
</evidence>
<dbReference type="EMBL" id="JAUKUD010000003">
    <property type="protein sequence ID" value="KAK0749549.1"/>
    <property type="molecule type" value="Genomic_DNA"/>
</dbReference>
<gene>
    <name evidence="12" type="ORF">B0T18DRAFT_460839</name>
</gene>
<keyword evidence="4" id="KW-0808">Transferase</keyword>
<evidence type="ECO:0000259" key="11">
    <source>
        <dbReference type="Pfam" id="PF26253"/>
    </source>
</evidence>
<dbReference type="EC" id="2.7.7.48" evidence="2"/>
<evidence type="ECO:0000256" key="2">
    <source>
        <dbReference type="ARBA" id="ARBA00012494"/>
    </source>
</evidence>
<feature type="compositionally biased region" description="Polar residues" evidence="9">
    <location>
        <begin position="130"/>
        <end position="139"/>
    </location>
</feature>
<sequence>MSKPPGPGTPAEASAILSAAEAVNLCRDRDTAARGHNVRRLSQERWTIVDTPESALEGLEIAPTSSFCRPRHSSTGITISQLNLALLRTPYSKTPLSVDMFPSSLGRPDVEATLREAGVLPLTGPRPTNPMASRASSTLVPGGPSHNRNGHPPQHTGRGGHPQRGGSFRPQMHRPQWTVPHSLAPPPPSQRGRSLMMILRCIPRYTTCKDIFASFERYGNIVFVELDEGFNGNIPRKARVRFEPFPTDLSFFSRGTAMIWTGCGNIRVYVEFVAQRGEKKMKTPLGNPCPGYVKLPLRSLTFGVFDGPTSVIAKKSFENVNSFLLDFENRKLVVRFTVFHSEVIGDKKESVTKPLASSHYRAEINFSNLRKLYRVSCGGKFGLVITVRDPPLFSRKHSSVDDSFKANRFVWGEHELYQRAVEIQHEGGLARAERPVSLDENHQIVDIGRWTTYWLELDTKEYEALPMIKLSLRDWNIKISDTPLDLVPNREPQLWPVLKEWHSEDSWSQYLGAMESHLPFDVRYQLEVCISQDILSEYNIGREFVGKLFELSEIKVMGHSRARLVLEYAADQGRRIFDPMSLFQNKNALEYLPATVNLPSHCTLIRKATITPTRIIYNTPTVETTNRILRQYKYHQDHFLRIQVTDEMLEGRIQGCDGDRYDLVYDRVDRIFRAGIRMGNVHWKFLAYGNSQVRENGAFFFNETAEETCDKIRQRMGRFDHITVVAKYAARLGQCLSTTRPVPSISVPKIVKMQDVERNGHCFTDGVGKISPFLAKMVADDWKLFTHPSAIQFRMGGCKGVLVTWPSVKGAEVHVRKSQEKFVAEFNGLEVIRCSQYACAALNRQTIPILSSLGVPDKSFIDILREQISNYDAAMENPAKAADLLGRYVDENQITLVIKDMVLNGFMSSKSTEPFVHTLLHLWRFWSIKALKEKTRLIVEQSAFVFGCVDETNTLRGHKRSTEGLRKVQIDDLPQIFLQISDPSSETKFRVVTGVCIVGRNPSLHPGDIRVVEAVDVPALRHLRNVVVFPLGGDRDVPGMCSGGDLDGDDFFVIWDKRLIPMEWGHAPMDYTPPKPREEKGGVTEAGLMAFFTDFMKNNTLPLIAHAHMAAADLEVGGPKSRKCLELAQLHSMAVDYVKTGIPAPWDKKRHEPRYWPHFMEKRSKNSRHSNSALGRLYDMVKKEDFDVGEGYNLPFDKRIMKRFALSDNLDLLKQARRLKCQYDIAVRRVMAQLEIGTEFEVWTGFVMSRPRVGTTYKIQEKVSQEANALKKHFRIMCIQEAGGRDSEVLGPFVAAMYQVTCEEVGIARHESMQPHMLPNGRVTLRRISARTMPLISFPWLFAEVLGELAGGSAARHRGANSHAAHTPQETASNVEAPGVGESTEEEDIGEEDIGQSYTRTSDGQVIHRGEILNLFHQDDESEDDHEEDENEEDDHEEEGPPLVDLDNAAGEEVLATESTTAPDGPKTAEAKFQGAAQPDSMHTDADAQSDPNLSDTAEETNSCITSTPAVSVTDTSLELCSDSELEFEQDVVELPAESALERAARIFA</sequence>
<dbReference type="Proteomes" id="UP001172155">
    <property type="component" value="Unassembled WGS sequence"/>
</dbReference>
<evidence type="ECO:0000256" key="4">
    <source>
        <dbReference type="ARBA" id="ARBA00022679"/>
    </source>
</evidence>
<keyword evidence="5" id="KW-0548">Nucleotidyltransferase</keyword>
<dbReference type="GO" id="GO:0003723">
    <property type="term" value="F:RNA binding"/>
    <property type="evidence" value="ECO:0007669"/>
    <property type="project" value="UniProtKB-KW"/>
</dbReference>
<dbReference type="GO" id="GO:0030422">
    <property type="term" value="P:siRNA processing"/>
    <property type="evidence" value="ECO:0007669"/>
    <property type="project" value="TreeGrafter"/>
</dbReference>
<dbReference type="GO" id="GO:0031380">
    <property type="term" value="C:nuclear RNA-directed RNA polymerase complex"/>
    <property type="evidence" value="ECO:0007669"/>
    <property type="project" value="TreeGrafter"/>
</dbReference>
<feature type="compositionally biased region" description="Acidic residues" evidence="9">
    <location>
        <begin position="1383"/>
        <end position="1394"/>
    </location>
</feature>
<dbReference type="PANTHER" id="PTHR23079">
    <property type="entry name" value="RNA-DEPENDENT RNA POLYMERASE"/>
    <property type="match status" value="1"/>
</dbReference>
<dbReference type="InterPro" id="IPR007855">
    <property type="entry name" value="RDRP"/>
</dbReference>
<feature type="compositionally biased region" description="Acidic residues" evidence="9">
    <location>
        <begin position="1420"/>
        <end position="1440"/>
    </location>
</feature>
<evidence type="ECO:0000256" key="6">
    <source>
        <dbReference type="ARBA" id="ARBA00022884"/>
    </source>
</evidence>
<feature type="region of interest" description="Disordered" evidence="9">
    <location>
        <begin position="1357"/>
        <end position="1509"/>
    </location>
</feature>
<evidence type="ECO:0000256" key="8">
    <source>
        <dbReference type="ARBA" id="ARBA00048744"/>
    </source>
</evidence>
<dbReference type="CDD" id="cd00590">
    <property type="entry name" value="RRM_SF"/>
    <property type="match status" value="1"/>
</dbReference>
<feature type="domain" description="RDRP C-terminal head" evidence="11">
    <location>
        <begin position="1211"/>
        <end position="1356"/>
    </location>
</feature>
<feature type="region of interest" description="Disordered" evidence="9">
    <location>
        <begin position="120"/>
        <end position="191"/>
    </location>
</feature>
<feature type="domain" description="RDRP core" evidence="10">
    <location>
        <begin position="610"/>
        <end position="1181"/>
    </location>
</feature>
<keyword evidence="3" id="KW-0696">RNA-directed RNA polymerase</keyword>
<dbReference type="Pfam" id="PF05183">
    <property type="entry name" value="RdRP"/>
    <property type="match status" value="1"/>
</dbReference>
<evidence type="ECO:0000256" key="7">
    <source>
        <dbReference type="ARBA" id="ARBA00023158"/>
    </source>
</evidence>
<organism evidence="12 13">
    <name type="scientific">Schizothecium vesticola</name>
    <dbReference type="NCBI Taxonomy" id="314040"/>
    <lineage>
        <taxon>Eukaryota</taxon>
        <taxon>Fungi</taxon>
        <taxon>Dikarya</taxon>
        <taxon>Ascomycota</taxon>
        <taxon>Pezizomycotina</taxon>
        <taxon>Sordariomycetes</taxon>
        <taxon>Sordariomycetidae</taxon>
        <taxon>Sordariales</taxon>
        <taxon>Schizotheciaceae</taxon>
        <taxon>Schizothecium</taxon>
    </lineage>
</organism>
<evidence type="ECO:0000256" key="9">
    <source>
        <dbReference type="SAM" id="MobiDB-lite"/>
    </source>
</evidence>
<keyword evidence="6" id="KW-0694">RNA-binding</keyword>
<name>A0AA40K854_9PEZI</name>